<proteinExistence type="predicted"/>
<feature type="signal peptide" evidence="2">
    <location>
        <begin position="1"/>
        <end position="20"/>
    </location>
</feature>
<evidence type="ECO:0000256" key="1">
    <source>
        <dbReference type="SAM" id="MobiDB-lite"/>
    </source>
</evidence>
<feature type="chain" id="PRO_5026940203" description="Transglutaminase-like domain-containing protein" evidence="2">
    <location>
        <begin position="21"/>
        <end position="449"/>
    </location>
</feature>
<evidence type="ECO:0000313" key="3">
    <source>
        <dbReference type="EMBL" id="CAA9269490.1"/>
    </source>
</evidence>
<evidence type="ECO:0008006" key="4">
    <source>
        <dbReference type="Google" id="ProtNLM"/>
    </source>
</evidence>
<feature type="region of interest" description="Disordered" evidence="1">
    <location>
        <begin position="171"/>
        <end position="219"/>
    </location>
</feature>
<reference evidence="3" key="1">
    <citation type="submission" date="2020-02" db="EMBL/GenBank/DDBJ databases">
        <authorList>
            <person name="Meier V. D."/>
        </authorList>
    </citation>
    <scope>NUCLEOTIDE SEQUENCE</scope>
    <source>
        <strain evidence="3">AVDCRST_MAG42</strain>
    </source>
</reference>
<gene>
    <name evidence="3" type="ORF">AVDCRST_MAG42-3365</name>
</gene>
<accession>A0A6J4J667</accession>
<keyword evidence="2" id="KW-0732">Signal</keyword>
<feature type="compositionally biased region" description="Acidic residues" evidence="1">
    <location>
        <begin position="171"/>
        <end position="182"/>
    </location>
</feature>
<name>A0A6J4J667_9BACT</name>
<dbReference type="AlphaFoldDB" id="A0A6J4J667"/>
<sequence length="449" mass="48964">MKALRLVCFVVLAGVVHAPAAEIKWEPGANMDSQLFPSLILATATQRPTDDEKDSEPDPEVLGDAYGSVGVSITAPTAGTKVQVTLLENGVMNRSSWSGVLKTAGTEYYVAPRVNWKFEQLRKVRQQLPLNVTFTVAVDGKEIGEQTQTITLRTINDCPFGVSEAEETIDTENAAEEGEEDNSKETSSGLGGTVAKSEEGEEEEDSDGAEADESGEESAGEYTDMGWMFAAYVNENSPTVETVLKDGLGTKIVDSFAGYQKEPDEIVKELFAIWTALQNRGIKYSNITTTAADSPSVYSQHVRFVDESVANEQANCVDGSVLFASILRKLGLRPFLVTVPGHMFMGVYLTADGDQRVAIETTMIGGREHEEKAALKVMDGLSEIRAKLDKKTAESVAWKTFATALALGTQNLEKNKEKFEAEDEPQYQIVDVNEAREEGIMPISYEKPE</sequence>
<organism evidence="3">
    <name type="scientific">uncultured Chthoniobacterales bacterium</name>
    <dbReference type="NCBI Taxonomy" id="1836801"/>
    <lineage>
        <taxon>Bacteria</taxon>
        <taxon>Pseudomonadati</taxon>
        <taxon>Verrucomicrobiota</taxon>
        <taxon>Spartobacteria</taxon>
        <taxon>Chthoniobacterales</taxon>
        <taxon>environmental samples</taxon>
    </lineage>
</organism>
<feature type="compositionally biased region" description="Acidic residues" evidence="1">
    <location>
        <begin position="199"/>
        <end position="219"/>
    </location>
</feature>
<dbReference type="EMBL" id="CADCTA010000117">
    <property type="protein sequence ID" value="CAA9269490.1"/>
    <property type="molecule type" value="Genomic_DNA"/>
</dbReference>
<protein>
    <recommendedName>
        <fullName evidence="4">Transglutaminase-like domain-containing protein</fullName>
    </recommendedName>
</protein>
<evidence type="ECO:0000256" key="2">
    <source>
        <dbReference type="SAM" id="SignalP"/>
    </source>
</evidence>